<dbReference type="PANTHER" id="PTHR10543:SF89">
    <property type="entry name" value="CAROTENOID 9,10(9',10')-CLEAVAGE DIOXYGENASE 1"/>
    <property type="match status" value="1"/>
</dbReference>
<keyword evidence="3" id="KW-0479">Metal-binding</keyword>
<evidence type="ECO:0000256" key="3">
    <source>
        <dbReference type="ARBA" id="ARBA00022723"/>
    </source>
</evidence>
<reference evidence="7 8" key="1">
    <citation type="submission" date="2020-10" db="EMBL/GenBank/DDBJ databases">
        <authorList>
            <person name="Castelo-Branco R."/>
            <person name="Eusebio N."/>
            <person name="Adriana R."/>
            <person name="Vieira A."/>
            <person name="Brugerolle De Fraissinette N."/>
            <person name="Rezende De Castro R."/>
            <person name="Schneider M.P."/>
            <person name="Vasconcelos V."/>
            <person name="Leao P.N."/>
        </authorList>
    </citation>
    <scope>NUCLEOTIDE SEQUENCE [LARGE SCALE GENOMIC DNA]</scope>
    <source>
        <strain evidence="7 8">LEGE 00031</strain>
    </source>
</reference>
<proteinExistence type="inferred from homology"/>
<evidence type="ECO:0000256" key="5">
    <source>
        <dbReference type="ARBA" id="ARBA00023004"/>
    </source>
</evidence>
<accession>A0ABR9VMJ5</accession>
<dbReference type="InterPro" id="IPR004294">
    <property type="entry name" value="Carotenoid_Oase"/>
</dbReference>
<comment type="caution">
    <text evidence="7">The sequence shown here is derived from an EMBL/GenBank/DDBJ whole genome shotgun (WGS) entry which is preliminary data.</text>
</comment>
<keyword evidence="4" id="KW-0560">Oxidoreductase</keyword>
<keyword evidence="5" id="KW-0408">Iron</keyword>
<organism evidence="7 8">
    <name type="scientific">Synechocystis salina LEGE 00031</name>
    <dbReference type="NCBI Taxonomy" id="1828736"/>
    <lineage>
        <taxon>Bacteria</taxon>
        <taxon>Bacillati</taxon>
        <taxon>Cyanobacteriota</taxon>
        <taxon>Cyanophyceae</taxon>
        <taxon>Synechococcales</taxon>
        <taxon>Merismopediaceae</taxon>
        <taxon>Synechocystis</taxon>
    </lineage>
</organism>
<evidence type="ECO:0000256" key="6">
    <source>
        <dbReference type="SAM" id="MobiDB-lite"/>
    </source>
</evidence>
<sequence>MVTSPTTSSPSQRSYSPQDWLKGYQSQPQEWDYWIDDVEGTVPPDLQGTLYRNGPGLLEIGDRPLKHPFDGDGMVTAFKFPGDGRVHFQNRFVRTQGYVEEQAAGKMIYRGVFGSQPAGGWLKNIFDLRLKNIANTNITFWGDRLLALWEGGQPHRLEPSSLATIGLDDLGGILAEGQPLSAHPRIDPACIFDEGQSFYVTFSIKSGLSSTLTLLELDPQGKLLRQKTDTFPGFAFIHDFAITPHYAIFLQNNLTFNALPYVLGWRGAGECVEFHPEKTAQIILVPRGNGEIQRIPVQAGFVFHHANAFEQGGKIILDSICYNSLPQVGPDVDFRSTDFDNLDPGQLWRFTIDPAAATVEKQLMISRCCEFPVVHPQQVGRAYRYVYMGAAHHSTGNAPLQAILKVDLESGTETLRSFAPHGFAGEPIFVPRPGGVTEDDGWLLCLVYNAQLHRSQLVILNAQDISQPAIATLKLKHHIPYPLHGSWAKV</sequence>
<comment type="cofactor">
    <cofactor evidence="1">
        <name>Fe(2+)</name>
        <dbReference type="ChEBI" id="CHEBI:29033"/>
    </cofactor>
</comment>
<evidence type="ECO:0000256" key="2">
    <source>
        <dbReference type="ARBA" id="ARBA00006787"/>
    </source>
</evidence>
<gene>
    <name evidence="7" type="ORF">IQ217_01490</name>
</gene>
<evidence type="ECO:0000313" key="7">
    <source>
        <dbReference type="EMBL" id="MBE9252544.1"/>
    </source>
</evidence>
<dbReference type="PANTHER" id="PTHR10543">
    <property type="entry name" value="BETA-CAROTENE DIOXYGENASE"/>
    <property type="match status" value="1"/>
</dbReference>
<evidence type="ECO:0000256" key="4">
    <source>
        <dbReference type="ARBA" id="ARBA00023002"/>
    </source>
</evidence>
<comment type="similarity">
    <text evidence="2">Belongs to the carotenoid oxygenase family.</text>
</comment>
<dbReference type="Proteomes" id="UP000658720">
    <property type="component" value="Unassembled WGS sequence"/>
</dbReference>
<keyword evidence="8" id="KW-1185">Reference proteome</keyword>
<protein>
    <submittedName>
        <fullName evidence="7">Carotenoid oxygenase family protein</fullName>
    </submittedName>
</protein>
<evidence type="ECO:0000313" key="8">
    <source>
        <dbReference type="Proteomes" id="UP000658720"/>
    </source>
</evidence>
<dbReference type="RefSeq" id="WP_194018658.1">
    <property type="nucleotide sequence ID" value="NZ_JADEVV010000003.1"/>
</dbReference>
<feature type="region of interest" description="Disordered" evidence="6">
    <location>
        <begin position="1"/>
        <end position="20"/>
    </location>
</feature>
<dbReference type="Pfam" id="PF03055">
    <property type="entry name" value="RPE65"/>
    <property type="match status" value="1"/>
</dbReference>
<dbReference type="EMBL" id="JADEVV010000003">
    <property type="protein sequence ID" value="MBE9252544.1"/>
    <property type="molecule type" value="Genomic_DNA"/>
</dbReference>
<name>A0ABR9VMJ5_9SYNC</name>
<evidence type="ECO:0000256" key="1">
    <source>
        <dbReference type="ARBA" id="ARBA00001954"/>
    </source>
</evidence>
<feature type="compositionally biased region" description="Low complexity" evidence="6">
    <location>
        <begin position="1"/>
        <end position="17"/>
    </location>
</feature>